<feature type="compositionally biased region" description="Pro residues" evidence="1">
    <location>
        <begin position="357"/>
        <end position="366"/>
    </location>
</feature>
<organism evidence="3 4">
    <name type="scientific">Tetradesmus obliquus</name>
    <name type="common">Green alga</name>
    <name type="synonym">Acutodesmus obliquus</name>
    <dbReference type="NCBI Taxonomy" id="3088"/>
    <lineage>
        <taxon>Eukaryota</taxon>
        <taxon>Viridiplantae</taxon>
        <taxon>Chlorophyta</taxon>
        <taxon>core chlorophytes</taxon>
        <taxon>Chlorophyceae</taxon>
        <taxon>CS clade</taxon>
        <taxon>Sphaeropleales</taxon>
        <taxon>Scenedesmaceae</taxon>
        <taxon>Tetradesmus</taxon>
    </lineage>
</organism>
<keyword evidence="2" id="KW-0812">Transmembrane</keyword>
<reference evidence="3 4" key="1">
    <citation type="submission" date="2023-05" db="EMBL/GenBank/DDBJ databases">
        <title>A 100% complete, gapless, phased diploid assembly of the Scenedesmus obliquus UTEX 3031 genome.</title>
        <authorList>
            <person name="Biondi T.C."/>
            <person name="Hanschen E.R."/>
            <person name="Kwon T."/>
            <person name="Eng W."/>
            <person name="Kruse C.P.S."/>
            <person name="Koehler S.I."/>
            <person name="Kunde Y."/>
            <person name="Gleasner C.D."/>
            <person name="You Mak K.T."/>
            <person name="Polle J."/>
            <person name="Hovde B.T."/>
            <person name="Starkenburg S.R."/>
        </authorList>
    </citation>
    <scope>NUCLEOTIDE SEQUENCE [LARGE SCALE GENOMIC DNA]</scope>
    <source>
        <strain evidence="3 4">DOE0152z</strain>
    </source>
</reference>
<accession>A0ABY8TXM0</accession>
<feature type="compositionally biased region" description="Low complexity" evidence="1">
    <location>
        <begin position="22"/>
        <end position="49"/>
    </location>
</feature>
<sequence>MMQSNRRASQERNRNMGNQQDPAGAGSSAAAGAAAFPPQAPPGAAAAQPPVQPYPPQPNQWAAPEGFPQQQQQQQQYGAGPMPGSVPPHQQSYPMPPNYYAQQQQQQPAVVTGRPPLVSIISPEDAKKIRKMQWVNFACTMVQLVCSLAIILLVRNNLSRFVSTGPGTLPTYVCFAAVPGQASTCEYAYSLASISIFFCFILSLMQCLTMDCCGMGRAVEAGFDAAAFAWWVAGAVTLGLRAGEANSAGIQQQSARNAVVALSWLSAMMFLALLVTNLVLIKKLGKAYKAAHQQLQQHLTAYPVAGGVPPQGIQMAAYPPQPGMYAAPAAAGAAAGGPAMYGAAQPMQQQQQQQQWGPPPGYPTSPPQAAGVAPTGHNAV</sequence>
<keyword evidence="4" id="KW-1185">Reference proteome</keyword>
<gene>
    <name evidence="3" type="ORF">OEZ85_007268</name>
</gene>
<feature type="region of interest" description="Disordered" evidence="1">
    <location>
        <begin position="344"/>
        <end position="380"/>
    </location>
</feature>
<dbReference type="Proteomes" id="UP001244341">
    <property type="component" value="Chromosome 4b"/>
</dbReference>
<feature type="transmembrane region" description="Helical" evidence="2">
    <location>
        <begin position="221"/>
        <end position="240"/>
    </location>
</feature>
<feature type="compositionally biased region" description="Low complexity" evidence="1">
    <location>
        <begin position="344"/>
        <end position="356"/>
    </location>
</feature>
<evidence type="ECO:0000256" key="2">
    <source>
        <dbReference type="SAM" id="Phobius"/>
    </source>
</evidence>
<feature type="transmembrane region" description="Helical" evidence="2">
    <location>
        <begin position="187"/>
        <end position="209"/>
    </location>
</feature>
<protein>
    <recommendedName>
        <fullName evidence="5">MARVEL domain-containing protein</fullName>
    </recommendedName>
</protein>
<dbReference type="EMBL" id="CP126211">
    <property type="protein sequence ID" value="WIA13715.1"/>
    <property type="molecule type" value="Genomic_DNA"/>
</dbReference>
<feature type="transmembrane region" description="Helical" evidence="2">
    <location>
        <begin position="260"/>
        <end position="280"/>
    </location>
</feature>
<evidence type="ECO:0008006" key="5">
    <source>
        <dbReference type="Google" id="ProtNLM"/>
    </source>
</evidence>
<feature type="transmembrane region" description="Helical" evidence="2">
    <location>
        <begin position="134"/>
        <end position="154"/>
    </location>
</feature>
<evidence type="ECO:0000256" key="1">
    <source>
        <dbReference type="SAM" id="MobiDB-lite"/>
    </source>
</evidence>
<proteinExistence type="predicted"/>
<keyword evidence="2" id="KW-1133">Transmembrane helix</keyword>
<evidence type="ECO:0000313" key="4">
    <source>
        <dbReference type="Proteomes" id="UP001244341"/>
    </source>
</evidence>
<evidence type="ECO:0000313" key="3">
    <source>
        <dbReference type="EMBL" id="WIA13715.1"/>
    </source>
</evidence>
<keyword evidence="2" id="KW-0472">Membrane</keyword>
<feature type="region of interest" description="Disordered" evidence="1">
    <location>
        <begin position="1"/>
        <end position="97"/>
    </location>
</feature>
<name>A0ABY8TXM0_TETOB</name>